<dbReference type="EMBL" id="JANFAV010000012">
    <property type="protein sequence ID" value="MCW6536390.1"/>
    <property type="molecule type" value="Genomic_DNA"/>
</dbReference>
<dbReference type="Pfam" id="PF13400">
    <property type="entry name" value="Tad"/>
    <property type="match status" value="1"/>
</dbReference>
<organism evidence="2 3">
    <name type="scientific">Sphingomonas lycopersici</name>
    <dbReference type="NCBI Taxonomy" id="2951807"/>
    <lineage>
        <taxon>Bacteria</taxon>
        <taxon>Pseudomonadati</taxon>
        <taxon>Pseudomonadota</taxon>
        <taxon>Alphaproteobacteria</taxon>
        <taxon>Sphingomonadales</taxon>
        <taxon>Sphingomonadaceae</taxon>
        <taxon>Sphingomonas</taxon>
    </lineage>
</organism>
<evidence type="ECO:0000259" key="1">
    <source>
        <dbReference type="Pfam" id="PF13400"/>
    </source>
</evidence>
<comment type="caution">
    <text evidence="2">The sequence shown here is derived from an EMBL/GenBank/DDBJ whole genome shotgun (WGS) entry which is preliminary data.</text>
</comment>
<keyword evidence="3" id="KW-1185">Reference proteome</keyword>
<sequence length="476" mass="50048">MPIPSLLTGLRHFLSRLRRQRSGNVMMLFALAAIPMAFATGMGVDYARAAKLRTKMNALADAAALAAVTATMMNKDDATATQTATNMFNSQAALLSGVTYDPNSLVVTLSKPNGPGSRTVTVTYSALSQNVFGGILGTPAIAIGGSSTANNMTAPDIDFYLVLDNSPSMALPSTQAGINTMIANTPKQDSGNGCAFACHFLSTSATSGDAIGNPKDPATGKTMDNFALARSLKVVLRSDLVVEAAADLTDTATATKASNGAAYRMAIATFDANYQQVQTMTDQLATVKKVAQGITIPPMWANSYALASDGKSGVKNNDTNTSFTNMIAGINNNLATAGNGTRVNGDKPQAVIFIVTDGVRDEAVNGDINNRWIGQLERPSSQMPYAQSPFTMDPQVCENLKAKSNVRIAILYTSYLPLPKNAFYNSNVKPFQAQIASNLQACASPGLFTEVQTDGDISAALTQLFQAAVSTARLTN</sequence>
<dbReference type="Proteomes" id="UP001165565">
    <property type="component" value="Unassembled WGS sequence"/>
</dbReference>
<dbReference type="InterPro" id="IPR028087">
    <property type="entry name" value="Tad_N"/>
</dbReference>
<name>A0AA42CR61_9SPHN</name>
<evidence type="ECO:0000313" key="2">
    <source>
        <dbReference type="EMBL" id="MCW6536390.1"/>
    </source>
</evidence>
<dbReference type="RefSeq" id="WP_265269851.1">
    <property type="nucleotide sequence ID" value="NZ_JANFAV010000012.1"/>
</dbReference>
<evidence type="ECO:0000313" key="3">
    <source>
        <dbReference type="Proteomes" id="UP001165565"/>
    </source>
</evidence>
<protein>
    <submittedName>
        <fullName evidence="2">Pilus assembly protein TadG-related protein</fullName>
    </submittedName>
</protein>
<accession>A0AA42CR61</accession>
<proteinExistence type="predicted"/>
<feature type="domain" description="Putative Flp pilus-assembly TadG-like N-terminal" evidence="1">
    <location>
        <begin position="23"/>
        <end position="69"/>
    </location>
</feature>
<reference evidence="2" key="1">
    <citation type="submission" date="2022-06" db="EMBL/GenBank/DDBJ databases">
        <title>Sphingomonas sp. nov. isolated from rhizosphere soil of tomato.</title>
        <authorList>
            <person name="Dong H."/>
            <person name="Gao R."/>
        </authorList>
    </citation>
    <scope>NUCLEOTIDE SEQUENCE</scope>
    <source>
        <strain evidence="2">MMSM24</strain>
    </source>
</reference>
<dbReference type="AlphaFoldDB" id="A0AA42CR61"/>
<gene>
    <name evidence="2" type="ORF">NEE01_16550</name>
</gene>